<keyword evidence="4" id="KW-0862">Zinc</keyword>
<accession>A0A8C3RS54</accession>
<dbReference type="FunFam" id="3.30.160.60:FF:000340">
    <property type="entry name" value="zinc finger protein 473 isoform X1"/>
    <property type="match status" value="1"/>
</dbReference>
<keyword evidence="8" id="KW-0472">Membrane</keyword>
<feature type="domain" description="SCAN box" evidence="10">
    <location>
        <begin position="88"/>
        <end position="120"/>
    </location>
</feature>
<protein>
    <submittedName>
        <fullName evidence="11">Uncharacterized protein</fullName>
    </submittedName>
</protein>
<evidence type="ECO:0000313" key="12">
    <source>
        <dbReference type="Proteomes" id="UP000694403"/>
    </source>
</evidence>
<dbReference type="PROSITE" id="PS50804">
    <property type="entry name" value="SCAN_BOX"/>
    <property type="match status" value="1"/>
</dbReference>
<dbReference type="PROSITE" id="PS00028">
    <property type="entry name" value="ZINC_FINGER_C2H2_1"/>
    <property type="match status" value="5"/>
</dbReference>
<dbReference type="PANTHER" id="PTHR23226">
    <property type="entry name" value="ZINC FINGER AND SCAN DOMAIN-CONTAINING"/>
    <property type="match status" value="1"/>
</dbReference>
<feature type="region of interest" description="Disordered" evidence="7">
    <location>
        <begin position="232"/>
        <end position="283"/>
    </location>
</feature>
<evidence type="ECO:0000256" key="5">
    <source>
        <dbReference type="ARBA" id="ARBA00023242"/>
    </source>
</evidence>
<dbReference type="GO" id="GO:0008270">
    <property type="term" value="F:zinc ion binding"/>
    <property type="evidence" value="ECO:0007669"/>
    <property type="project" value="UniProtKB-KW"/>
</dbReference>
<organism evidence="11 12">
    <name type="scientific">Chelydra serpentina</name>
    <name type="common">Snapping turtle</name>
    <name type="synonym">Testudo serpentina</name>
    <dbReference type="NCBI Taxonomy" id="8475"/>
    <lineage>
        <taxon>Eukaryota</taxon>
        <taxon>Metazoa</taxon>
        <taxon>Chordata</taxon>
        <taxon>Craniata</taxon>
        <taxon>Vertebrata</taxon>
        <taxon>Euteleostomi</taxon>
        <taxon>Archelosauria</taxon>
        <taxon>Testudinata</taxon>
        <taxon>Testudines</taxon>
        <taxon>Cryptodira</taxon>
        <taxon>Durocryptodira</taxon>
        <taxon>Americhelydia</taxon>
        <taxon>Chelydroidea</taxon>
        <taxon>Chelydridae</taxon>
        <taxon>Chelydra</taxon>
    </lineage>
</organism>
<dbReference type="Ensembl" id="ENSCSRT00000003282.1">
    <property type="protein sequence ID" value="ENSCSRP00000003166.1"/>
    <property type="gene ID" value="ENSCSRG00000002414.1"/>
</dbReference>
<keyword evidence="1" id="KW-0479">Metal-binding</keyword>
<dbReference type="InterPro" id="IPR036236">
    <property type="entry name" value="Znf_C2H2_sf"/>
</dbReference>
<dbReference type="Pfam" id="PF00096">
    <property type="entry name" value="zf-C2H2"/>
    <property type="match status" value="5"/>
</dbReference>
<feature type="domain" description="C2H2-type" evidence="9">
    <location>
        <begin position="370"/>
        <end position="397"/>
    </location>
</feature>
<dbReference type="SMART" id="SM00355">
    <property type="entry name" value="ZnF_C2H2"/>
    <property type="match status" value="5"/>
</dbReference>
<feature type="domain" description="C2H2-type" evidence="9">
    <location>
        <begin position="342"/>
        <end position="369"/>
    </location>
</feature>
<dbReference type="GO" id="GO:0000978">
    <property type="term" value="F:RNA polymerase II cis-regulatory region sequence-specific DNA binding"/>
    <property type="evidence" value="ECO:0007669"/>
    <property type="project" value="TreeGrafter"/>
</dbReference>
<feature type="compositionally biased region" description="Basic and acidic residues" evidence="7">
    <location>
        <begin position="232"/>
        <end position="249"/>
    </location>
</feature>
<dbReference type="Pfam" id="PF02023">
    <property type="entry name" value="SCAN"/>
    <property type="match status" value="1"/>
</dbReference>
<dbReference type="SUPFAM" id="SSF57667">
    <property type="entry name" value="beta-beta-alpha zinc fingers"/>
    <property type="match status" value="3"/>
</dbReference>
<feature type="domain" description="C2H2-type" evidence="9">
    <location>
        <begin position="286"/>
        <end position="313"/>
    </location>
</feature>
<dbReference type="AlphaFoldDB" id="A0A8C3RS54"/>
<dbReference type="PROSITE" id="PS50157">
    <property type="entry name" value="ZINC_FINGER_C2H2_2"/>
    <property type="match status" value="5"/>
</dbReference>
<reference evidence="11" key="1">
    <citation type="submission" date="2025-08" db="UniProtKB">
        <authorList>
            <consortium name="Ensembl"/>
        </authorList>
    </citation>
    <scope>IDENTIFICATION</scope>
</reference>
<dbReference type="InterPro" id="IPR038269">
    <property type="entry name" value="SCAN_sf"/>
</dbReference>
<feature type="domain" description="C2H2-type" evidence="9">
    <location>
        <begin position="314"/>
        <end position="341"/>
    </location>
</feature>
<keyword evidence="12" id="KW-1185">Reference proteome</keyword>
<feature type="domain" description="C2H2-type" evidence="9">
    <location>
        <begin position="399"/>
        <end position="426"/>
    </location>
</feature>
<dbReference type="FunFam" id="3.30.160.60:FF:000295">
    <property type="entry name" value="zinc finger protein 19"/>
    <property type="match status" value="1"/>
</dbReference>
<dbReference type="FunFam" id="3.30.160.60:FF:000688">
    <property type="entry name" value="zinc finger protein 197 isoform X1"/>
    <property type="match status" value="1"/>
</dbReference>
<dbReference type="FunFam" id="3.30.160.60:FF:002343">
    <property type="entry name" value="Zinc finger protein 33A"/>
    <property type="match status" value="2"/>
</dbReference>
<dbReference type="Proteomes" id="UP000694403">
    <property type="component" value="Unplaced"/>
</dbReference>
<sequence length="433" mass="50101">MDPEKLLKWLLDNQQQQAVQQQQQQTQLLQQLAAQQQLQAVRQQEQQQQQIRELTAQQQASQEWLFQQMTMLVGRAPRSGRGQGRGWWLEPERRTSLQVAEAVALEQFLQTLPTGGKEWVGNRPLGHIGMPLKGWAWELKSGEYLDGIHSSPQGREEGRGMQFLIFFCLHGTYLGFLSPFPSLFLMFLSLSFPAGDWMVGENQKQNPQQADAKQVDLHRALSQRSKGTVFRSREQGKVCESQHRPKRQQENQMGEKLSTFTNNPRTHKHLKKTRAHQRIPTGENNNTCTECGKSFSSPSKLIRHERIHTGERPYTCSECGKSFNDMSPLIRHERVHIGERPYECCECRKSFTQSSALIRHHRIHTGERPYECSECGKNFNDNSHLLRHVRIHSGKRKPYKCSGCGKSFYVCSHRVEHLRIHESDKHHKKLAWG</sequence>
<keyword evidence="5" id="KW-0539">Nucleus</keyword>
<dbReference type="SUPFAM" id="SSF47353">
    <property type="entry name" value="Retrovirus capsid dimerization domain-like"/>
    <property type="match status" value="1"/>
</dbReference>
<evidence type="ECO:0000256" key="6">
    <source>
        <dbReference type="PROSITE-ProRule" id="PRU00042"/>
    </source>
</evidence>
<proteinExistence type="predicted"/>
<evidence type="ECO:0000313" key="11">
    <source>
        <dbReference type="Ensembl" id="ENSCSRP00000003166.1"/>
    </source>
</evidence>
<reference evidence="11" key="2">
    <citation type="submission" date="2025-09" db="UniProtKB">
        <authorList>
            <consortium name="Ensembl"/>
        </authorList>
    </citation>
    <scope>IDENTIFICATION</scope>
</reference>
<keyword evidence="8" id="KW-1133">Transmembrane helix</keyword>
<keyword evidence="3 6" id="KW-0863">Zinc-finger</keyword>
<keyword evidence="8" id="KW-0812">Transmembrane</keyword>
<dbReference type="GO" id="GO:0005634">
    <property type="term" value="C:nucleus"/>
    <property type="evidence" value="ECO:0007669"/>
    <property type="project" value="UniProtKB-ARBA"/>
</dbReference>
<dbReference type="PANTHER" id="PTHR23226:SF377">
    <property type="entry name" value="ZINC FINGER AND SCAN DOMAIN-CONTAINING PROTEIN 20"/>
    <property type="match status" value="1"/>
</dbReference>
<evidence type="ECO:0000256" key="8">
    <source>
        <dbReference type="SAM" id="Phobius"/>
    </source>
</evidence>
<evidence type="ECO:0000256" key="3">
    <source>
        <dbReference type="ARBA" id="ARBA00022771"/>
    </source>
</evidence>
<dbReference type="InterPro" id="IPR013087">
    <property type="entry name" value="Znf_C2H2_type"/>
</dbReference>
<evidence type="ECO:0000256" key="4">
    <source>
        <dbReference type="ARBA" id="ARBA00022833"/>
    </source>
</evidence>
<evidence type="ECO:0000256" key="1">
    <source>
        <dbReference type="ARBA" id="ARBA00022723"/>
    </source>
</evidence>
<name>A0A8C3RS54_CHESE</name>
<dbReference type="GO" id="GO:0000981">
    <property type="term" value="F:DNA-binding transcription factor activity, RNA polymerase II-specific"/>
    <property type="evidence" value="ECO:0007669"/>
    <property type="project" value="TreeGrafter"/>
</dbReference>
<evidence type="ECO:0000259" key="9">
    <source>
        <dbReference type="PROSITE" id="PS50157"/>
    </source>
</evidence>
<dbReference type="Gene3D" id="3.30.160.60">
    <property type="entry name" value="Classic Zinc Finger"/>
    <property type="match status" value="5"/>
</dbReference>
<evidence type="ECO:0000259" key="10">
    <source>
        <dbReference type="PROSITE" id="PS50804"/>
    </source>
</evidence>
<dbReference type="InterPro" id="IPR003309">
    <property type="entry name" value="SCAN_dom"/>
</dbReference>
<evidence type="ECO:0000256" key="7">
    <source>
        <dbReference type="SAM" id="MobiDB-lite"/>
    </source>
</evidence>
<evidence type="ECO:0000256" key="2">
    <source>
        <dbReference type="ARBA" id="ARBA00022737"/>
    </source>
</evidence>
<feature type="compositionally biased region" description="Basic residues" evidence="7">
    <location>
        <begin position="265"/>
        <end position="277"/>
    </location>
</feature>
<keyword evidence="2" id="KW-0677">Repeat</keyword>
<feature type="transmembrane region" description="Helical" evidence="8">
    <location>
        <begin position="163"/>
        <end position="188"/>
    </location>
</feature>
<dbReference type="Gene3D" id="1.10.4020.10">
    <property type="entry name" value="DNA breaking-rejoining enzymes"/>
    <property type="match status" value="1"/>
</dbReference>